<feature type="region of interest" description="Disordered" evidence="10">
    <location>
        <begin position="1306"/>
        <end position="1451"/>
    </location>
</feature>
<evidence type="ECO:0000256" key="5">
    <source>
        <dbReference type="ARBA" id="ARBA00022679"/>
    </source>
</evidence>
<evidence type="ECO:0000256" key="4">
    <source>
        <dbReference type="ARBA" id="ARBA00022553"/>
    </source>
</evidence>
<dbReference type="CDD" id="cd06225">
    <property type="entry name" value="HAMP"/>
    <property type="match status" value="1"/>
</dbReference>
<keyword evidence="9" id="KW-0902">Two-component regulatory system</keyword>
<feature type="transmembrane region" description="Helical" evidence="11">
    <location>
        <begin position="12"/>
        <end position="31"/>
    </location>
</feature>
<dbReference type="InterPro" id="IPR050428">
    <property type="entry name" value="TCS_sensor_his_kinase"/>
</dbReference>
<keyword evidence="11" id="KW-0472">Membrane</keyword>
<dbReference type="InterPro" id="IPR003594">
    <property type="entry name" value="HATPase_dom"/>
</dbReference>
<evidence type="ECO:0000256" key="3">
    <source>
        <dbReference type="ARBA" id="ARBA00012438"/>
    </source>
</evidence>
<dbReference type="Gene3D" id="6.10.340.10">
    <property type="match status" value="1"/>
</dbReference>
<evidence type="ECO:0000256" key="10">
    <source>
        <dbReference type="SAM" id="MobiDB-lite"/>
    </source>
</evidence>
<sequence length="1550" mass="162734">MLRRLGIRAKVMAVLAVPMIVLLAAGGFISWNAIQELRYAKAADSVITTLQAYTPVSSSLQAERLLSLNGGSAEEIAAARAQTDAALAAVRPITAALDLSQFPQPVVDRFVEVQLAHNTMLPAVRTGVDIKSQRAQLENNYASIIEGQLSLMEQVANSLENRDLAQYVTAYREIGTTADNLVVEMIDGIQLLSTRAPAPASVRQYDTQTAATELARARAHAAMDSLGVDSLVMPTKDPTSNFTRMRAPLQQGNPAGFAQIDPMAYVQEIQQQLVSLSALNTDVLDEAHNVASAAATEAQTQALVTIGIVIAAFVVSLFFALLVARGIVVPLRRLTRAAADVREQLPRLVEQVAVPGEGPEITLAPIPVTSRDEVGQLAAAFNSVNSTTVQVAQEQAALRGSIAEMFVNVARRDQVLLNRQLSFIDSLERAEEDPSTLANLFRLDHLATRMRRNAESLLVLAGIDSGRRLRDAMPLSDVVRTASSEIEQYDRVELDLQVDPHMHGFNALGAAHMLAELLENATIFSEPETPVTVTTGVSGQFVVVRILDQGLGMSDAELEAANSKIISTSASDSLGNQRLGLFVVGRIAQRLGADVRLLKAAHGTGTETIVRFPATLFVMTETNLYGNGAPAALAGPRNDPGLPQIEAPVVEEVDLAALTDGQTSLGLPHRRRRDDGSDETVGPIPVTELAQSTGLPSRSKKTFDEDNLVLPEAPDGHIAPEISAAGSDWKPATVAPLKGGLPSRSRAATSAWAKPEETAAPASTAAAPAPAARAGLFSGFRGRTEAAATTDTGENLVVPGLMSEDQERAQLPAQSNAVRAPWMSSGAHAAPVEPMVVPQLADDEDSWEAQEAENREAQNVASAAALVAADEAAQAAPVQEEAPAWEPTPAWDTAQVEAPAAEAPVWEAPAWDAPSAEAVAAEVPAWEAPVAESEAWEAPVAESSGWEAPVADAPVWEDSSATENPVWDDSVAAETPAWEAPAAEAPAWDVLDADATPAWDAPIVAETPTWEAPAAAASAWDQTAVDDEPAWEAPVVGEDAPAALTSRSAAPAREDEVAAPAAAVPAAPVVPARTFTSYSGYSGWGAPVADVPTPYQPSERTLDEARAWHTGAMPIVPEAAVAAAEPVEAPVETVDEQAPAADDSAWPVPAWEPPTWQSPEWAEQPAEAVAEVEPVVEPEPEPELAVVDGVAFQRVYLEPDPEGEPEYAAETEVYVAPEAEPVAEEAPSWAAPVQEAAPAWPTFQTQPQQVEAPTQVFTPIEAAAAVEPEPAPQAPVYQEAPVAYAAPEAAAPAWAPTAPAPAAPAAQAPFAEVVQSQSHPQADDAKGRRKWGLFGRKKGDDGAPETSGPVPVQNAPAPVSQAAPVRTSAWTADSAAQQSPTGADSSQSWMASTTWSAPAAPAPVSHAPASLEPVSAGSWAPPEWAARPGSNPAPSSTVPQPALPPSVAPRVGTLDDEVAAMLALRSDIQEQALSELSQLSAYRPAASGGNAERLTKRVPTAVPATTVTEDEGKPVQRDADQLRSRLSSFQSGTSRGRRATEDPSGQNGVS</sequence>
<feature type="compositionally biased region" description="Low complexity" evidence="10">
    <location>
        <begin position="1498"/>
        <end position="1507"/>
    </location>
</feature>
<dbReference type="GO" id="GO:0016301">
    <property type="term" value="F:kinase activity"/>
    <property type="evidence" value="ECO:0007669"/>
    <property type="project" value="UniProtKB-KW"/>
</dbReference>
<organism evidence="14 15">
    <name type="scientific">Cellulomonas humilata</name>
    <dbReference type="NCBI Taxonomy" id="144055"/>
    <lineage>
        <taxon>Bacteria</taxon>
        <taxon>Bacillati</taxon>
        <taxon>Actinomycetota</taxon>
        <taxon>Actinomycetes</taxon>
        <taxon>Micrococcales</taxon>
        <taxon>Cellulomonadaceae</taxon>
        <taxon>Cellulomonas</taxon>
    </lineage>
</organism>
<proteinExistence type="predicted"/>
<comment type="caution">
    <text evidence="14">The sequence shown here is derived from an EMBL/GenBank/DDBJ whole genome shotgun (WGS) entry which is preliminary data.</text>
</comment>
<name>A0ABU0EB13_9CELL</name>
<feature type="compositionally biased region" description="Low complexity" evidence="10">
    <location>
        <begin position="1391"/>
        <end position="1410"/>
    </location>
</feature>
<evidence type="ECO:0000256" key="2">
    <source>
        <dbReference type="ARBA" id="ARBA00004370"/>
    </source>
</evidence>
<feature type="compositionally biased region" description="Polar residues" evidence="10">
    <location>
        <begin position="1368"/>
        <end position="1390"/>
    </location>
</feature>
<keyword evidence="5" id="KW-0808">Transferase</keyword>
<feature type="domain" description="HAMP" evidence="13">
    <location>
        <begin position="325"/>
        <end position="393"/>
    </location>
</feature>
<evidence type="ECO:0000256" key="11">
    <source>
        <dbReference type="SAM" id="Phobius"/>
    </source>
</evidence>
<keyword evidence="8 11" id="KW-1133">Transmembrane helix</keyword>
<feature type="region of interest" description="Disordered" evidence="10">
    <location>
        <begin position="661"/>
        <end position="701"/>
    </location>
</feature>
<dbReference type="InterPro" id="IPR036890">
    <property type="entry name" value="HATPase_C_sf"/>
</dbReference>
<dbReference type="SMART" id="SM00304">
    <property type="entry name" value="HAMP"/>
    <property type="match status" value="1"/>
</dbReference>
<keyword evidence="7 14" id="KW-0418">Kinase</keyword>
<evidence type="ECO:0000256" key="7">
    <source>
        <dbReference type="ARBA" id="ARBA00022777"/>
    </source>
</evidence>
<evidence type="ECO:0000313" key="14">
    <source>
        <dbReference type="EMBL" id="MDQ0372377.1"/>
    </source>
</evidence>
<dbReference type="PANTHER" id="PTHR45436">
    <property type="entry name" value="SENSOR HISTIDINE KINASE YKOH"/>
    <property type="match status" value="1"/>
</dbReference>
<feature type="compositionally biased region" description="Polar residues" evidence="10">
    <location>
        <begin position="1524"/>
        <end position="1534"/>
    </location>
</feature>
<feature type="region of interest" description="Disordered" evidence="10">
    <location>
        <begin position="734"/>
        <end position="767"/>
    </location>
</feature>
<evidence type="ECO:0000256" key="9">
    <source>
        <dbReference type="ARBA" id="ARBA00023012"/>
    </source>
</evidence>
<dbReference type="PROSITE" id="PS50885">
    <property type="entry name" value="HAMP"/>
    <property type="match status" value="1"/>
</dbReference>
<evidence type="ECO:0000256" key="1">
    <source>
        <dbReference type="ARBA" id="ARBA00000085"/>
    </source>
</evidence>
<dbReference type="PANTHER" id="PTHR45436:SF5">
    <property type="entry name" value="SENSOR HISTIDINE KINASE TRCS"/>
    <property type="match status" value="1"/>
</dbReference>
<feature type="compositionally biased region" description="Basic and acidic residues" evidence="10">
    <location>
        <begin position="1510"/>
        <end position="1523"/>
    </location>
</feature>
<evidence type="ECO:0000259" key="13">
    <source>
        <dbReference type="PROSITE" id="PS50885"/>
    </source>
</evidence>
<comment type="subcellular location">
    <subcellularLocation>
        <location evidence="2">Membrane</location>
    </subcellularLocation>
</comment>
<comment type="catalytic activity">
    <reaction evidence="1">
        <text>ATP + protein L-histidine = ADP + protein N-phospho-L-histidine.</text>
        <dbReference type="EC" id="2.7.13.3"/>
    </reaction>
</comment>
<gene>
    <name evidence="14" type="ORF">J2X26_000674</name>
</gene>
<evidence type="ECO:0000256" key="6">
    <source>
        <dbReference type="ARBA" id="ARBA00022692"/>
    </source>
</evidence>
<dbReference type="SMART" id="SM00387">
    <property type="entry name" value="HATPase_c"/>
    <property type="match status" value="1"/>
</dbReference>
<dbReference type="Pfam" id="PF00672">
    <property type="entry name" value="HAMP"/>
    <property type="match status" value="1"/>
</dbReference>
<dbReference type="Gene3D" id="3.30.565.10">
    <property type="entry name" value="Histidine kinase-like ATPase, C-terminal domain"/>
    <property type="match status" value="1"/>
</dbReference>
<feature type="region of interest" description="Disordered" evidence="10">
    <location>
        <begin position="1481"/>
        <end position="1550"/>
    </location>
</feature>
<keyword evidence="15" id="KW-1185">Reference proteome</keyword>
<evidence type="ECO:0000259" key="12">
    <source>
        <dbReference type="PROSITE" id="PS50109"/>
    </source>
</evidence>
<keyword evidence="6 11" id="KW-0812">Transmembrane</keyword>
<keyword evidence="4" id="KW-0597">Phosphoprotein</keyword>
<reference evidence="14 15" key="1">
    <citation type="submission" date="2023-07" db="EMBL/GenBank/DDBJ databases">
        <title>Sorghum-associated microbial communities from plants grown in Nebraska, USA.</title>
        <authorList>
            <person name="Schachtman D."/>
        </authorList>
    </citation>
    <scope>NUCLEOTIDE SEQUENCE [LARGE SCALE GENOMIC DNA]</scope>
    <source>
        <strain evidence="14 15">BE332</strain>
    </source>
</reference>
<dbReference type="EMBL" id="JAUSVB010000001">
    <property type="protein sequence ID" value="MDQ0372377.1"/>
    <property type="molecule type" value="Genomic_DNA"/>
</dbReference>
<accession>A0ABU0EB13</accession>
<dbReference type="InterPro" id="IPR005467">
    <property type="entry name" value="His_kinase_dom"/>
</dbReference>
<dbReference type="InterPro" id="IPR003660">
    <property type="entry name" value="HAMP_dom"/>
</dbReference>
<protein>
    <recommendedName>
        <fullName evidence="3">histidine kinase</fullName>
        <ecNumber evidence="3">2.7.13.3</ecNumber>
    </recommendedName>
</protein>
<dbReference type="Proteomes" id="UP001239626">
    <property type="component" value="Unassembled WGS sequence"/>
</dbReference>
<feature type="domain" description="Histidine kinase" evidence="12">
    <location>
        <begin position="447"/>
        <end position="616"/>
    </location>
</feature>
<dbReference type="Pfam" id="PF02518">
    <property type="entry name" value="HATPase_c"/>
    <property type="match status" value="1"/>
</dbReference>
<evidence type="ECO:0000313" key="15">
    <source>
        <dbReference type="Proteomes" id="UP001239626"/>
    </source>
</evidence>
<dbReference type="EC" id="2.7.13.3" evidence="3"/>
<dbReference type="PROSITE" id="PS50109">
    <property type="entry name" value="HIS_KIN"/>
    <property type="match status" value="1"/>
</dbReference>
<evidence type="ECO:0000256" key="8">
    <source>
        <dbReference type="ARBA" id="ARBA00022989"/>
    </source>
</evidence>
<dbReference type="RefSeq" id="WP_307489813.1">
    <property type="nucleotide sequence ID" value="NZ_JAUSVB010000001.1"/>
</dbReference>
<feature type="compositionally biased region" description="Low complexity" evidence="10">
    <location>
        <begin position="758"/>
        <end position="767"/>
    </location>
</feature>
<feature type="transmembrane region" description="Helical" evidence="11">
    <location>
        <begin position="302"/>
        <end position="324"/>
    </location>
</feature>
<dbReference type="SUPFAM" id="SSF55874">
    <property type="entry name" value="ATPase domain of HSP90 chaperone/DNA topoisomerase II/histidine kinase"/>
    <property type="match status" value="1"/>
</dbReference>